<keyword evidence="2" id="KW-1185">Reference proteome</keyword>
<sequence length="276" mass="31201">MPSDVLGTRNRLAIDDETTRAGILLAESSPTALTALFAEKQVTIRCAQEWGQENTFTVNAYDFDDKGENPKPFSFDVKVLASDFSYAVENRSLPAWPAILNVIVGELTPKLDKDRKLQAYTDEPSLYGCSKTRGSMCDFATIIARLTGKRMTATPMMKEDTDMTQYTDILNKSVTEPVFVWSNSWRKTELLDDETHFRMVRGWKKGEEKRTIAYVDFIDPQKRTENMGSPDGETLQFLSLETFKVPPNNAADFMNGDQFQDVHIVHPSDLQSSKKT</sequence>
<reference evidence="1" key="1">
    <citation type="submission" date="2023-04" db="EMBL/GenBank/DDBJ databases">
        <title>Draft Genome sequencing of Naganishia species isolated from polar environments using Oxford Nanopore Technology.</title>
        <authorList>
            <person name="Leo P."/>
            <person name="Venkateswaran K."/>
        </authorList>
    </citation>
    <scope>NUCLEOTIDE SEQUENCE</scope>
    <source>
        <strain evidence="1">MNA-CCFEE 5425</strain>
    </source>
</reference>
<evidence type="ECO:0000313" key="2">
    <source>
        <dbReference type="Proteomes" id="UP001243375"/>
    </source>
</evidence>
<accession>A0ACC2XQP3</accession>
<name>A0ACC2XQP3_9TREE</name>
<evidence type="ECO:0000313" key="1">
    <source>
        <dbReference type="EMBL" id="KAJ9125685.1"/>
    </source>
</evidence>
<comment type="caution">
    <text evidence="1">The sequence shown here is derived from an EMBL/GenBank/DDBJ whole genome shotgun (WGS) entry which is preliminary data.</text>
</comment>
<dbReference type="Proteomes" id="UP001243375">
    <property type="component" value="Unassembled WGS sequence"/>
</dbReference>
<gene>
    <name evidence="1" type="ORF">QFC22_000648</name>
</gene>
<organism evidence="1 2">
    <name type="scientific">Naganishia vaughanmartiniae</name>
    <dbReference type="NCBI Taxonomy" id="1424756"/>
    <lineage>
        <taxon>Eukaryota</taxon>
        <taxon>Fungi</taxon>
        <taxon>Dikarya</taxon>
        <taxon>Basidiomycota</taxon>
        <taxon>Agaricomycotina</taxon>
        <taxon>Tremellomycetes</taxon>
        <taxon>Filobasidiales</taxon>
        <taxon>Filobasidiaceae</taxon>
        <taxon>Naganishia</taxon>
    </lineage>
</organism>
<protein>
    <submittedName>
        <fullName evidence="1">Uncharacterized protein</fullName>
    </submittedName>
</protein>
<dbReference type="EMBL" id="JASBWU010000001">
    <property type="protein sequence ID" value="KAJ9125685.1"/>
    <property type="molecule type" value="Genomic_DNA"/>
</dbReference>
<proteinExistence type="predicted"/>